<evidence type="ECO:0000313" key="2">
    <source>
        <dbReference type="Proteomes" id="UP000228621"/>
    </source>
</evidence>
<gene>
    <name evidence="1" type="ORF">CEX98_14825</name>
</gene>
<dbReference type="OrthoDB" id="240809at2"/>
<sequence>MNIKNGVVLLILLASVECYGQRMSGPYLGQTPPGNTPQVFALGTVSTAHRDHNAFFSPDMKTFYFTRKDLNENRWSLIAYEQRGEQWHEEVVGPRVGRPLLAPDGVTMHMGKYVMTRREGSWSEAKSLGPMFDKESWGIMRLSASASGTYVFDDYKSGDVIRISEVRDGQRQTPVKLGPEINTGLYNAHPFIAPDDSYIIWDGVRDSGFGNSDLYISFRLKDGSWGEAINLGDKVNTSAREASASVTPDGKYLFFNRTTPSRDADIFWVDAQVIETLRPAN</sequence>
<evidence type="ECO:0000313" key="1">
    <source>
        <dbReference type="EMBL" id="PCK30895.1"/>
    </source>
</evidence>
<reference evidence="2" key="1">
    <citation type="journal article" date="2019" name="Genome Announc.">
        <title>Draft Genome Sequence of Pseudoalteromonas piscicida Strain 36Y ROTHPW, an Hypersaline Seawater Isolate from the South Coast of Sonora, Mexico.</title>
        <authorList>
            <person name="Sanchez-Diaz R."/>
            <person name="Molina-Garza Z.J."/>
            <person name="Cruz-Suarez L.E."/>
            <person name="Selvin J."/>
            <person name="Kiran G.S."/>
            <person name="Ibarra-Gamez J.C."/>
            <person name="Gomez-Gil B."/>
            <person name="Galaviz-Silva L."/>
        </authorList>
    </citation>
    <scope>NUCLEOTIDE SEQUENCE [LARGE SCALE GENOMIC DNA]</scope>
    <source>
        <strain evidence="2">36Y_RITHPW</strain>
    </source>
</reference>
<dbReference type="InterPro" id="IPR011659">
    <property type="entry name" value="WD40"/>
</dbReference>
<dbReference type="RefSeq" id="WP_099642833.1">
    <property type="nucleotide sequence ID" value="NZ_NKHF01000068.1"/>
</dbReference>
<protein>
    <recommendedName>
        <fullName evidence="3">WD40-like Beta Propeller Repeat</fullName>
    </recommendedName>
</protein>
<dbReference type="AlphaFoldDB" id="A0A2A5JN92"/>
<dbReference type="SUPFAM" id="SSF82171">
    <property type="entry name" value="DPP6 N-terminal domain-like"/>
    <property type="match status" value="1"/>
</dbReference>
<name>A0A2A5JN92_PSEO7</name>
<comment type="caution">
    <text evidence="1">The sequence shown here is derived from an EMBL/GenBank/DDBJ whole genome shotgun (WGS) entry which is preliminary data.</text>
</comment>
<dbReference type="Pfam" id="PF07676">
    <property type="entry name" value="PD40"/>
    <property type="match status" value="3"/>
</dbReference>
<accession>A0A2A5JN92</accession>
<dbReference type="Proteomes" id="UP000228621">
    <property type="component" value="Unassembled WGS sequence"/>
</dbReference>
<proteinExistence type="predicted"/>
<keyword evidence="2" id="KW-1185">Reference proteome</keyword>
<organism evidence="1 2">
    <name type="scientific">Pseudoalteromonas piscicida</name>
    <dbReference type="NCBI Taxonomy" id="43662"/>
    <lineage>
        <taxon>Bacteria</taxon>
        <taxon>Pseudomonadati</taxon>
        <taxon>Pseudomonadota</taxon>
        <taxon>Gammaproteobacteria</taxon>
        <taxon>Alteromonadales</taxon>
        <taxon>Pseudoalteromonadaceae</taxon>
        <taxon>Pseudoalteromonas</taxon>
    </lineage>
</organism>
<dbReference type="EMBL" id="NKHF01000068">
    <property type="protein sequence ID" value="PCK30895.1"/>
    <property type="molecule type" value="Genomic_DNA"/>
</dbReference>
<evidence type="ECO:0008006" key="3">
    <source>
        <dbReference type="Google" id="ProtNLM"/>
    </source>
</evidence>